<keyword evidence="2" id="KW-0472">Membrane</keyword>
<gene>
    <name evidence="3" type="ORF">g.30785</name>
</gene>
<dbReference type="EMBL" id="GDKF01003220">
    <property type="protein sequence ID" value="JAT75402.1"/>
    <property type="molecule type" value="Transcribed_RNA"/>
</dbReference>
<feature type="transmembrane region" description="Helical" evidence="2">
    <location>
        <begin position="219"/>
        <end position="239"/>
    </location>
</feature>
<feature type="non-terminal residue" evidence="3">
    <location>
        <position position="1"/>
    </location>
</feature>
<sequence length="359" mass="40286">NTVQGSSGGFEMAPSQSQQVQHDHVPDTTDARRNIALGDQYSTACQPSHGVLSHTSTPVRRGGGLPSENRPITRPPAPTPMGATRSRTSARPGGGVWAGFLAPSPSKRWTELFFLAYSPVWITWVLFILVPFKLYEGLGEWGYMAIGLAAALPVFLLPPLLQPKHEAGKPWVQRYWVKANIWIAIFSFVGNYVWTHYFYQVLGAAYTFKAHELNGVPITLYFMTHAYFALYHALANVLIRKARSMVGPRSPNLRILAEAVVVFVLAYSTAYAETLTISHFPYYTHKDKERMYTVGSLFYAIYFFVSFPMFFSMDEDPKAKPYTLWKVVVDSLAACMLVTLLLDFWRLAVTAQPGLPWLA</sequence>
<feature type="region of interest" description="Disordered" evidence="1">
    <location>
        <begin position="47"/>
        <end position="91"/>
    </location>
</feature>
<proteinExistence type="predicted"/>
<dbReference type="PANTHER" id="PTHR35136">
    <property type="entry name" value="CYCLOEUCALENOL CYCLOISOMERASE"/>
    <property type="match status" value="1"/>
</dbReference>
<evidence type="ECO:0008006" key="4">
    <source>
        <dbReference type="Google" id="ProtNLM"/>
    </source>
</evidence>
<protein>
    <recommendedName>
        <fullName evidence="4">Cycloeucalenol cycloisomerase</fullName>
    </recommendedName>
</protein>
<feature type="region of interest" description="Disordered" evidence="1">
    <location>
        <begin position="1"/>
        <end position="25"/>
    </location>
</feature>
<feature type="transmembrane region" description="Helical" evidence="2">
    <location>
        <begin position="141"/>
        <end position="161"/>
    </location>
</feature>
<feature type="transmembrane region" description="Helical" evidence="2">
    <location>
        <begin position="291"/>
        <end position="311"/>
    </location>
</feature>
<feature type="transmembrane region" description="Helical" evidence="2">
    <location>
        <begin position="181"/>
        <end position="199"/>
    </location>
</feature>
<feature type="transmembrane region" description="Helical" evidence="2">
    <location>
        <begin position="251"/>
        <end position="271"/>
    </location>
</feature>
<dbReference type="GO" id="GO:0047793">
    <property type="term" value="F:cycloeucalenol cycloisomerase activity"/>
    <property type="evidence" value="ECO:0007669"/>
    <property type="project" value="InterPro"/>
</dbReference>
<dbReference type="InterPro" id="IPR020532">
    <property type="entry name" value="Cycloeucalenol_cycloisomerase"/>
</dbReference>
<name>A0A1D2A860_AUXPR</name>
<dbReference type="PANTHER" id="PTHR35136:SF1">
    <property type="entry name" value="CYCLOEUCALENOL CYCLOISOMERASE"/>
    <property type="match status" value="1"/>
</dbReference>
<evidence type="ECO:0000313" key="3">
    <source>
        <dbReference type="EMBL" id="JAT75402.1"/>
    </source>
</evidence>
<organism evidence="3">
    <name type="scientific">Auxenochlorella protothecoides</name>
    <name type="common">Green microalga</name>
    <name type="synonym">Chlorella protothecoides</name>
    <dbReference type="NCBI Taxonomy" id="3075"/>
    <lineage>
        <taxon>Eukaryota</taxon>
        <taxon>Viridiplantae</taxon>
        <taxon>Chlorophyta</taxon>
        <taxon>core chlorophytes</taxon>
        <taxon>Trebouxiophyceae</taxon>
        <taxon>Chlorellales</taxon>
        <taxon>Chlorellaceae</taxon>
        <taxon>Auxenochlorella</taxon>
    </lineage>
</organism>
<accession>A0A1D2A860</accession>
<keyword evidence="2" id="KW-1133">Transmembrane helix</keyword>
<feature type="transmembrane region" description="Helical" evidence="2">
    <location>
        <begin position="112"/>
        <end position="135"/>
    </location>
</feature>
<evidence type="ECO:0000256" key="1">
    <source>
        <dbReference type="SAM" id="MobiDB-lite"/>
    </source>
</evidence>
<keyword evidence="2" id="KW-0812">Transmembrane</keyword>
<evidence type="ECO:0000256" key="2">
    <source>
        <dbReference type="SAM" id="Phobius"/>
    </source>
</evidence>
<reference evidence="3" key="1">
    <citation type="submission" date="2015-08" db="EMBL/GenBank/DDBJ databases">
        <authorList>
            <person name="Babu N.S."/>
            <person name="Beckwith C.J."/>
            <person name="Beseler K.G."/>
            <person name="Brison A."/>
            <person name="Carone J.V."/>
            <person name="Caskin T.P."/>
            <person name="Diamond M."/>
            <person name="Durham M.E."/>
            <person name="Foxe J.M."/>
            <person name="Go M."/>
            <person name="Henderson B.A."/>
            <person name="Jones I.B."/>
            <person name="McGettigan J.A."/>
            <person name="Micheletti S.J."/>
            <person name="Nasrallah M.E."/>
            <person name="Ortiz D."/>
            <person name="Piller C.R."/>
            <person name="Privatt S.R."/>
            <person name="Schneider S.L."/>
            <person name="Sharp S."/>
            <person name="Smith T.C."/>
            <person name="Stanton J.D."/>
            <person name="Ullery H.E."/>
            <person name="Wilson R.J."/>
            <person name="Serrano M.G."/>
            <person name="Buck G."/>
            <person name="Lee V."/>
            <person name="Wang Y."/>
            <person name="Carvalho R."/>
            <person name="Voegtly L."/>
            <person name="Shi R."/>
            <person name="Duckworth R."/>
            <person name="Johnson A."/>
            <person name="Loviza R."/>
            <person name="Walstead R."/>
            <person name="Shah Z."/>
            <person name="Kiflezghi M."/>
            <person name="Wade K."/>
            <person name="Ball S.L."/>
            <person name="Bradley K.W."/>
            <person name="Asai D.J."/>
            <person name="Bowman C.A."/>
            <person name="Russell D.A."/>
            <person name="Pope W.H."/>
            <person name="Jacobs-Sera D."/>
            <person name="Hendrix R.W."/>
            <person name="Hatfull G.F."/>
        </authorList>
    </citation>
    <scope>NUCLEOTIDE SEQUENCE</scope>
</reference>
<dbReference type="AlphaFoldDB" id="A0A1D2A860"/>
<feature type="transmembrane region" description="Helical" evidence="2">
    <location>
        <begin position="323"/>
        <end position="345"/>
    </location>
</feature>